<evidence type="ECO:0000256" key="4">
    <source>
        <dbReference type="RuleBase" id="RU004413"/>
    </source>
</evidence>
<dbReference type="InterPro" id="IPR036920">
    <property type="entry name" value="Ribosomal_uL16_sf"/>
</dbReference>
<reference evidence="5 6" key="1">
    <citation type="journal article" date="2015" name="Fungal Genet. Biol.">
        <title>Evolution of novel wood decay mechanisms in Agaricales revealed by the genome sequences of Fistulina hepatica and Cylindrobasidium torrendii.</title>
        <authorList>
            <person name="Floudas D."/>
            <person name="Held B.W."/>
            <person name="Riley R."/>
            <person name="Nagy L.G."/>
            <person name="Koehler G."/>
            <person name="Ransdell A.S."/>
            <person name="Younus H."/>
            <person name="Chow J."/>
            <person name="Chiniquy J."/>
            <person name="Lipzen A."/>
            <person name="Tritt A."/>
            <person name="Sun H."/>
            <person name="Haridas S."/>
            <person name="LaButti K."/>
            <person name="Ohm R.A."/>
            <person name="Kues U."/>
            <person name="Blanchette R.A."/>
            <person name="Grigoriev I.V."/>
            <person name="Minto R.E."/>
            <person name="Hibbett D.S."/>
        </authorList>
    </citation>
    <scope>NUCLEOTIDE SEQUENCE [LARGE SCALE GENOMIC DNA]</scope>
    <source>
        <strain evidence="5 6">ATCC 64428</strain>
    </source>
</reference>
<accession>A0A0D7A6L5</accession>
<keyword evidence="2 4" id="KW-0689">Ribosomal protein</keyword>
<comment type="similarity">
    <text evidence="1 4">Belongs to the universal ribosomal protein uL16 family.</text>
</comment>
<evidence type="ECO:0000313" key="5">
    <source>
        <dbReference type="EMBL" id="KIY46019.1"/>
    </source>
</evidence>
<dbReference type="SUPFAM" id="SSF54686">
    <property type="entry name" value="Ribosomal protein L16p/L10e"/>
    <property type="match status" value="1"/>
</dbReference>
<name>A0A0D7A6L5_9AGAR</name>
<dbReference type="AlphaFoldDB" id="A0A0D7A6L5"/>
<keyword evidence="3 4" id="KW-0687">Ribonucleoprotein</keyword>
<protein>
    <submittedName>
        <fullName evidence="5">Ribosomal protein L16</fullName>
    </submittedName>
</protein>
<dbReference type="InterPro" id="IPR016180">
    <property type="entry name" value="Ribosomal_uL16_dom"/>
</dbReference>
<dbReference type="InterPro" id="IPR047873">
    <property type="entry name" value="Ribosomal_uL16"/>
</dbReference>
<dbReference type="EMBL" id="KN882043">
    <property type="protein sequence ID" value="KIY46019.1"/>
    <property type="molecule type" value="Genomic_DNA"/>
</dbReference>
<evidence type="ECO:0000313" key="6">
    <source>
        <dbReference type="Proteomes" id="UP000054144"/>
    </source>
</evidence>
<dbReference type="Gene3D" id="3.90.1170.10">
    <property type="entry name" value="Ribosomal protein L10e/L16"/>
    <property type="match status" value="1"/>
</dbReference>
<dbReference type="Pfam" id="PF00252">
    <property type="entry name" value="Ribosomal_L16"/>
    <property type="match status" value="1"/>
</dbReference>
<dbReference type="GO" id="GO:0019843">
    <property type="term" value="F:rRNA binding"/>
    <property type="evidence" value="ECO:0007669"/>
    <property type="project" value="InterPro"/>
</dbReference>
<dbReference type="PROSITE" id="PS00701">
    <property type="entry name" value="RIBOSOMAL_L16_2"/>
    <property type="match status" value="1"/>
</dbReference>
<dbReference type="PANTHER" id="PTHR12220:SF13">
    <property type="entry name" value="LARGE RIBOSOMAL SUBUNIT PROTEIN UL16M"/>
    <property type="match status" value="1"/>
</dbReference>
<dbReference type="OrthoDB" id="268521at2759"/>
<dbReference type="InterPro" id="IPR000114">
    <property type="entry name" value="Ribosomal_uL16_bact-type"/>
</dbReference>
<organism evidence="5 6">
    <name type="scientific">Fistulina hepatica ATCC 64428</name>
    <dbReference type="NCBI Taxonomy" id="1128425"/>
    <lineage>
        <taxon>Eukaryota</taxon>
        <taxon>Fungi</taxon>
        <taxon>Dikarya</taxon>
        <taxon>Basidiomycota</taxon>
        <taxon>Agaricomycotina</taxon>
        <taxon>Agaricomycetes</taxon>
        <taxon>Agaricomycetidae</taxon>
        <taxon>Agaricales</taxon>
        <taxon>Fistulinaceae</taxon>
        <taxon>Fistulina</taxon>
    </lineage>
</organism>
<dbReference type="GO" id="GO:0005762">
    <property type="term" value="C:mitochondrial large ribosomal subunit"/>
    <property type="evidence" value="ECO:0007669"/>
    <property type="project" value="TreeGrafter"/>
</dbReference>
<dbReference type="PANTHER" id="PTHR12220">
    <property type="entry name" value="50S/60S RIBOSOMAL PROTEIN L16"/>
    <property type="match status" value="1"/>
</dbReference>
<dbReference type="PRINTS" id="PR00060">
    <property type="entry name" value="RIBOSOMALL16"/>
</dbReference>
<dbReference type="NCBIfam" id="TIGR01164">
    <property type="entry name" value="rplP_bact"/>
    <property type="match status" value="1"/>
</dbReference>
<dbReference type="InterPro" id="IPR020798">
    <property type="entry name" value="Ribosomal_uL16_CS"/>
</dbReference>
<sequence>MFSLLRFSARASLRTFVPPAARYFPPVTVVRRHRTQLAPRKVKFPRQHKGSVPVRTGGSTKGTTLALGEWGIRVISDGVRLSAKHLHVAAETVRKKIKAIKGAKVLIRVFPHVPVCVKGNETRMGKGKGSFEFWACRVPTGKVILEIGGAPVREELAREALRQAGAKLPCRVEFIHRGSPARLGNLTSAQPSA</sequence>
<keyword evidence="6" id="KW-1185">Reference proteome</keyword>
<dbReference type="GO" id="GO:0003735">
    <property type="term" value="F:structural constituent of ribosome"/>
    <property type="evidence" value="ECO:0007669"/>
    <property type="project" value="InterPro"/>
</dbReference>
<evidence type="ECO:0000256" key="3">
    <source>
        <dbReference type="ARBA" id="ARBA00023274"/>
    </source>
</evidence>
<proteinExistence type="inferred from homology"/>
<evidence type="ECO:0000256" key="2">
    <source>
        <dbReference type="ARBA" id="ARBA00022980"/>
    </source>
</evidence>
<dbReference type="GO" id="GO:0032543">
    <property type="term" value="P:mitochondrial translation"/>
    <property type="evidence" value="ECO:0007669"/>
    <property type="project" value="TreeGrafter"/>
</dbReference>
<evidence type="ECO:0000256" key="1">
    <source>
        <dbReference type="ARBA" id="ARBA00008931"/>
    </source>
</evidence>
<dbReference type="CDD" id="cd01433">
    <property type="entry name" value="Ribosomal_L16_L10e"/>
    <property type="match status" value="1"/>
</dbReference>
<gene>
    <name evidence="5" type="ORF">FISHEDRAFT_66529</name>
</gene>
<dbReference type="Proteomes" id="UP000054144">
    <property type="component" value="Unassembled WGS sequence"/>
</dbReference>